<feature type="region of interest" description="Disordered" evidence="1">
    <location>
        <begin position="154"/>
        <end position="181"/>
    </location>
</feature>
<dbReference type="AlphaFoldDB" id="A0A1S7SAI6"/>
<dbReference type="RefSeq" id="WP_080867562.1">
    <property type="nucleotide sequence ID" value="NZ_LT009732.1"/>
</dbReference>
<dbReference type="EMBL" id="FBWC01000036">
    <property type="protein sequence ID" value="CUX65555.1"/>
    <property type="molecule type" value="Genomic_DNA"/>
</dbReference>
<evidence type="ECO:0000313" key="2">
    <source>
        <dbReference type="EMBL" id="CUX65555.1"/>
    </source>
</evidence>
<name>A0A1S7SAI6_AGRTU</name>
<proteinExistence type="predicted"/>
<gene>
    <name evidence="2" type="ORF">AGR4C_pa50040</name>
</gene>
<sequence length="299" mass="33841">MINALEACPGEGISIARLTKTPRRVEAPWIAVPEHYLQFLVPTGIEPRALWNLACKKNAKVVVLETDNCGFLLNWRGYSPLTRVELIPTEYELFKFDVGTLAEFVSALCERRTEIDDIQSTVAASSPSAASECDREFSNGNIIDIGDDGTLSSAPCSPRSLPCHPQEPNDRAGSQEDDGDVEFEDDNIALPEHRIGRPRKTDLDEPFWEALNALVKIADEKRTRYQSFANNQAKKVRIVKDDLGRKLLKPKFPTMSAIRKAMQKKNQNLTFSYEVIRRYRYKHRELKTLWERSGDSSVA</sequence>
<protein>
    <submittedName>
        <fullName evidence="2">Uncharacterized protein</fullName>
    </submittedName>
</protein>
<evidence type="ECO:0000313" key="3">
    <source>
        <dbReference type="Proteomes" id="UP000191897"/>
    </source>
</evidence>
<evidence type="ECO:0000256" key="1">
    <source>
        <dbReference type="SAM" id="MobiDB-lite"/>
    </source>
</evidence>
<dbReference type="Proteomes" id="UP000191897">
    <property type="component" value="Unassembled WGS sequence"/>
</dbReference>
<reference evidence="2 3" key="1">
    <citation type="submission" date="2016-01" db="EMBL/GenBank/DDBJ databases">
        <authorList>
            <person name="Oliw E.H."/>
        </authorList>
    </citation>
    <scope>NUCLEOTIDE SEQUENCE [LARGE SCALE GENOMIC DNA]</scope>
    <source>
        <strain evidence="2 3">Kerr 14</strain>
    </source>
</reference>
<accession>A0A1S7SAI6</accession>
<organism evidence="2 3">
    <name type="scientific">Agrobacterium tumefaciens str. Kerr 14</name>
    <dbReference type="NCBI Taxonomy" id="1183424"/>
    <lineage>
        <taxon>Bacteria</taxon>
        <taxon>Pseudomonadati</taxon>
        <taxon>Pseudomonadota</taxon>
        <taxon>Alphaproteobacteria</taxon>
        <taxon>Hyphomicrobiales</taxon>
        <taxon>Rhizobiaceae</taxon>
        <taxon>Rhizobium/Agrobacterium group</taxon>
        <taxon>Agrobacterium</taxon>
        <taxon>Agrobacterium tumefaciens complex</taxon>
    </lineage>
</organism>